<evidence type="ECO:0000313" key="8">
    <source>
        <dbReference type="EMBL" id="MBB2959137.1"/>
    </source>
</evidence>
<keyword evidence="9" id="KW-1185">Reference proteome</keyword>
<feature type="domain" description="ABC transporter" evidence="6">
    <location>
        <begin position="1"/>
        <end position="220"/>
    </location>
</feature>
<dbReference type="CDD" id="cd03214">
    <property type="entry name" value="ABC_Iron-Siderophores_B12_Hemin"/>
    <property type="match status" value="1"/>
</dbReference>
<dbReference type="GO" id="GO:0005524">
    <property type="term" value="F:ATP binding"/>
    <property type="evidence" value="ECO:0007669"/>
    <property type="project" value="UniProtKB-KW"/>
</dbReference>
<dbReference type="InterPro" id="IPR003439">
    <property type="entry name" value="ABC_transporter-like_ATP-bd"/>
</dbReference>
<reference evidence="8 9" key="1">
    <citation type="submission" date="2020-08" db="EMBL/GenBank/DDBJ databases">
        <title>Sequencing the genomes of 1000 actinobacteria strains.</title>
        <authorList>
            <person name="Klenk H.-P."/>
        </authorList>
    </citation>
    <scope>NUCLEOTIDE SEQUENCE [LARGE SCALE GENOMIC DNA]</scope>
    <source>
        <strain evidence="8 9">DSM 20419</strain>
    </source>
</reference>
<protein>
    <submittedName>
        <fullName evidence="8">ABC-type cobalamin/Fe3+-siderophores transport system ATPase subunit/ABC-type Fe3+-hydroxamate transport system substrate-binding protein</fullName>
    </submittedName>
</protein>
<dbReference type="GO" id="GO:0016887">
    <property type="term" value="F:ATP hydrolysis activity"/>
    <property type="evidence" value="ECO:0007669"/>
    <property type="project" value="InterPro"/>
</dbReference>
<dbReference type="SMART" id="SM00382">
    <property type="entry name" value="AAA"/>
    <property type="match status" value="1"/>
</dbReference>
<dbReference type="Pfam" id="PF00005">
    <property type="entry name" value="ABC_tran"/>
    <property type="match status" value="1"/>
</dbReference>
<dbReference type="Gene3D" id="3.40.50.300">
    <property type="entry name" value="P-loop containing nucleotide triphosphate hydrolases"/>
    <property type="match status" value="1"/>
</dbReference>
<keyword evidence="1" id="KW-0813">Transport</keyword>
<evidence type="ECO:0000256" key="3">
    <source>
        <dbReference type="ARBA" id="ARBA00022840"/>
    </source>
</evidence>
<evidence type="ECO:0000256" key="5">
    <source>
        <dbReference type="SAM" id="MobiDB-lite"/>
    </source>
</evidence>
<dbReference type="InterPro" id="IPR027417">
    <property type="entry name" value="P-loop_NTPase"/>
</dbReference>
<organism evidence="8 9">
    <name type="scientific">Pseudoclavibacter helvolus</name>
    <dbReference type="NCBI Taxonomy" id="255205"/>
    <lineage>
        <taxon>Bacteria</taxon>
        <taxon>Bacillati</taxon>
        <taxon>Actinomycetota</taxon>
        <taxon>Actinomycetes</taxon>
        <taxon>Micrococcales</taxon>
        <taxon>Microbacteriaceae</taxon>
        <taxon>Pseudoclavibacter</taxon>
    </lineage>
</organism>
<dbReference type="PROSITE" id="PS50893">
    <property type="entry name" value="ABC_TRANSPORTER_2"/>
    <property type="match status" value="1"/>
</dbReference>
<dbReference type="PROSITE" id="PS50983">
    <property type="entry name" value="FE_B12_PBP"/>
    <property type="match status" value="1"/>
</dbReference>
<feature type="region of interest" description="Disordered" evidence="5">
    <location>
        <begin position="229"/>
        <end position="264"/>
    </location>
</feature>
<sequence>MTALIGPNGSGKSTLLRGLARLHSPTDGRVMFGGFDGTRADAPLRHVAAASSREFAQEVTLFAQSRSVPQGLSVREVIAFGRHPYRRKFAGMSSDDRAAVEHALDATGVRARADRAVGELSGGEVQRVWLAACLAQETGVVLLYEPTNHLDLRYQVETLDLIRDLADVHGVAVGVVLHDLDHAASIADELVLMRAGRILASGAPEHVLTAEHIGAAYEVPVEVTFDERTAPAHRPGQPQQAARPCRELPHPRSPHKQPFPRGRQMTRTRTLTAAAMTGIAALALTACGTTDVAAPSTEGDAVASQSCADDTTETATGAVSLTDSLGRTVELDAPAERVAVLEWQQTEDLLSLCVTPIGAASTDGYTTYVSAEPLPESVTNVGERGEPDLDALYGTNPDLIIVEAYSLDDELLKKLEERDVPVLATIGADGAGQIANMKEVFSLIGDATGRSERADQVLAEFDQHLADAKAEVAEAQLETTDFVFFDGWIESGNVVVRPYGQGALLTELGEELGLTGAWTDEIDKAYGSGGVVPAYGLAQTDIEGLRPSATRISSSRTTAPPTATSSSSSRAPSGRRSPLSRTAAPSSSRPASGARAARAPVSRPSTPSWT</sequence>
<feature type="domain" description="Fe/B12 periplasmic-binding" evidence="7">
    <location>
        <begin position="337"/>
        <end position="610"/>
    </location>
</feature>
<dbReference type="RefSeq" id="WP_338110151.1">
    <property type="nucleotide sequence ID" value="NZ_JACHWJ010000005.1"/>
</dbReference>
<comment type="caution">
    <text evidence="8">The sequence shown here is derived from an EMBL/GenBank/DDBJ whole genome shotgun (WGS) entry which is preliminary data.</text>
</comment>
<evidence type="ECO:0000259" key="6">
    <source>
        <dbReference type="PROSITE" id="PS50893"/>
    </source>
</evidence>
<evidence type="ECO:0000256" key="4">
    <source>
        <dbReference type="ARBA" id="ARBA00022967"/>
    </source>
</evidence>
<dbReference type="SUPFAM" id="SSF53807">
    <property type="entry name" value="Helical backbone' metal receptor"/>
    <property type="match status" value="1"/>
</dbReference>
<dbReference type="Pfam" id="PF01497">
    <property type="entry name" value="Peripla_BP_2"/>
    <property type="match status" value="1"/>
</dbReference>
<feature type="region of interest" description="Disordered" evidence="5">
    <location>
        <begin position="546"/>
        <end position="610"/>
    </location>
</feature>
<evidence type="ECO:0000259" key="7">
    <source>
        <dbReference type="PROSITE" id="PS50983"/>
    </source>
</evidence>
<keyword evidence="2" id="KW-0547">Nucleotide-binding</keyword>
<evidence type="ECO:0000256" key="2">
    <source>
        <dbReference type="ARBA" id="ARBA00022741"/>
    </source>
</evidence>
<keyword evidence="4" id="KW-1278">Translocase</keyword>
<keyword evidence="3" id="KW-0067">ATP-binding</keyword>
<dbReference type="SUPFAM" id="SSF52540">
    <property type="entry name" value="P-loop containing nucleoside triphosphate hydrolases"/>
    <property type="match status" value="1"/>
</dbReference>
<dbReference type="InterPro" id="IPR002491">
    <property type="entry name" value="ABC_transptr_periplasmic_BD"/>
</dbReference>
<dbReference type="AlphaFoldDB" id="A0A7W4UR74"/>
<name>A0A7W4UR74_9MICO</name>
<accession>A0A7W4UR74</accession>
<dbReference type="InterPro" id="IPR003593">
    <property type="entry name" value="AAA+_ATPase"/>
</dbReference>
<proteinExistence type="predicted"/>
<gene>
    <name evidence="8" type="ORF">FHX72_003289</name>
</gene>
<evidence type="ECO:0000256" key="1">
    <source>
        <dbReference type="ARBA" id="ARBA00022448"/>
    </source>
</evidence>
<dbReference type="PANTHER" id="PTHR42794:SF1">
    <property type="entry name" value="HEMIN IMPORT ATP-BINDING PROTEIN HMUV"/>
    <property type="match status" value="1"/>
</dbReference>
<dbReference type="EMBL" id="JACHWJ010000005">
    <property type="protein sequence ID" value="MBB2959137.1"/>
    <property type="molecule type" value="Genomic_DNA"/>
</dbReference>
<dbReference type="Gene3D" id="3.40.50.1980">
    <property type="entry name" value="Nitrogenase molybdenum iron protein domain"/>
    <property type="match status" value="2"/>
</dbReference>
<dbReference type="PANTHER" id="PTHR42794">
    <property type="entry name" value="HEMIN IMPORT ATP-BINDING PROTEIN HMUV"/>
    <property type="match status" value="1"/>
</dbReference>
<dbReference type="Proteomes" id="UP000545286">
    <property type="component" value="Unassembled WGS sequence"/>
</dbReference>
<evidence type="ECO:0000313" key="9">
    <source>
        <dbReference type="Proteomes" id="UP000545286"/>
    </source>
</evidence>